<accession>A0AAD8UGL2</accession>
<dbReference type="RefSeq" id="XP_060363571.1">
    <property type="nucleotide sequence ID" value="XM_060502772.1"/>
</dbReference>
<dbReference type="GeneID" id="85386671"/>
<reference evidence="1" key="1">
    <citation type="submission" date="2021-12" db="EMBL/GenBank/DDBJ databases">
        <title>Comparative genomics, transcriptomics and evolutionary studies reveal genomic signatures of adaptation to plant cell wall in hemibiotrophic fungi.</title>
        <authorList>
            <consortium name="DOE Joint Genome Institute"/>
            <person name="Baroncelli R."/>
            <person name="Diaz J.F."/>
            <person name="Benocci T."/>
            <person name="Peng M."/>
            <person name="Battaglia E."/>
            <person name="Haridas S."/>
            <person name="Andreopoulos W."/>
            <person name="Labutti K."/>
            <person name="Pangilinan J."/>
            <person name="Floch G.L."/>
            <person name="Makela M.R."/>
            <person name="Henrissat B."/>
            <person name="Grigoriev I.V."/>
            <person name="Crouch J.A."/>
            <person name="De Vries R.P."/>
            <person name="Sukno S.A."/>
            <person name="Thon M.R."/>
        </authorList>
    </citation>
    <scope>NUCLEOTIDE SEQUENCE</scope>
    <source>
        <strain evidence="1">CBS 112980</strain>
    </source>
</reference>
<name>A0AAD8UGL2_GLOAC</name>
<sequence>MPFSSLAIQHTHAHSHKFCSQPLTLVIAHEVTITKTKIGRFRWQILFFVLLGHHLLCPSYQKYRSLGILIKCSYIGSSRGMKRKT</sequence>
<protein>
    <submittedName>
        <fullName evidence="1">Uncharacterized protein</fullName>
    </submittedName>
</protein>
<evidence type="ECO:0000313" key="2">
    <source>
        <dbReference type="Proteomes" id="UP001244207"/>
    </source>
</evidence>
<dbReference type="EMBL" id="JAHMHS010000064">
    <property type="protein sequence ID" value="KAK1723516.1"/>
    <property type="molecule type" value="Genomic_DNA"/>
</dbReference>
<gene>
    <name evidence="1" type="ORF">BDZ83DRAFT_388956</name>
</gene>
<organism evidence="1 2">
    <name type="scientific">Glomerella acutata</name>
    <name type="common">Colletotrichum acutatum</name>
    <dbReference type="NCBI Taxonomy" id="27357"/>
    <lineage>
        <taxon>Eukaryota</taxon>
        <taxon>Fungi</taxon>
        <taxon>Dikarya</taxon>
        <taxon>Ascomycota</taxon>
        <taxon>Pezizomycotina</taxon>
        <taxon>Sordariomycetes</taxon>
        <taxon>Hypocreomycetidae</taxon>
        <taxon>Glomerellales</taxon>
        <taxon>Glomerellaceae</taxon>
        <taxon>Colletotrichum</taxon>
        <taxon>Colletotrichum acutatum species complex</taxon>
    </lineage>
</organism>
<dbReference type="AlphaFoldDB" id="A0AAD8UGL2"/>
<proteinExistence type="predicted"/>
<evidence type="ECO:0000313" key="1">
    <source>
        <dbReference type="EMBL" id="KAK1723516.1"/>
    </source>
</evidence>
<comment type="caution">
    <text evidence="1">The sequence shown here is derived from an EMBL/GenBank/DDBJ whole genome shotgun (WGS) entry which is preliminary data.</text>
</comment>
<dbReference type="Proteomes" id="UP001244207">
    <property type="component" value="Unassembled WGS sequence"/>
</dbReference>
<keyword evidence="2" id="KW-1185">Reference proteome</keyword>